<evidence type="ECO:0000313" key="2">
    <source>
        <dbReference type="Proteomes" id="UP000485880"/>
    </source>
</evidence>
<dbReference type="EMBL" id="CABFMQ020000097">
    <property type="protein sequence ID" value="VTZ51400.1"/>
    <property type="molecule type" value="Genomic_DNA"/>
</dbReference>
<proteinExistence type="predicted"/>
<keyword evidence="2" id="KW-1185">Reference proteome</keyword>
<name>A0A8B6M914_METTU</name>
<dbReference type="InterPro" id="IPR021466">
    <property type="entry name" value="Put_rhamnosyl_transferase"/>
</dbReference>
<gene>
    <name evidence="1" type="ORF">MPC4_390009</name>
</gene>
<reference evidence="1 2" key="1">
    <citation type="submission" date="2019-05" db="EMBL/GenBank/DDBJ databases">
        <authorList>
            <person name="Farhan Ul Haque M."/>
        </authorList>
    </citation>
    <scope>NUCLEOTIDE SEQUENCE [LARGE SCALE GENOMIC DNA]</scope>
    <source>
        <strain evidence="1">2</strain>
    </source>
</reference>
<organism evidence="1 2">
    <name type="scientific">Methylocella tundrae</name>
    <dbReference type="NCBI Taxonomy" id="227605"/>
    <lineage>
        <taxon>Bacteria</taxon>
        <taxon>Pseudomonadati</taxon>
        <taxon>Pseudomonadota</taxon>
        <taxon>Alphaproteobacteria</taxon>
        <taxon>Hyphomicrobiales</taxon>
        <taxon>Beijerinckiaceae</taxon>
        <taxon>Methylocella</taxon>
    </lineage>
</organism>
<dbReference type="GO" id="GO:0016740">
    <property type="term" value="F:transferase activity"/>
    <property type="evidence" value="ECO:0007669"/>
    <property type="project" value="UniProtKB-KW"/>
</dbReference>
<dbReference type="RefSeq" id="WP_174513219.1">
    <property type="nucleotide sequence ID" value="NZ_CABFMQ020000097.1"/>
</dbReference>
<accession>A0A8B6M914</accession>
<sequence>MTDGVKHFLLTRFNVAAPGREEAIRLRPGWLDGRFNLFSEYCLPSVSAQTRQDFEWIVFFDDQTPEKYRRLIFELQGVYPFRAEFTAFFEMNKIVPQLVSAGEGAEWLLTTRLDSDDILAVDHMARLRDVVSLRRPRVINFSDGLILSIADAQPRLYSVRDDANPFASLMETMGRDVRTIWGEKHVDIERLAPIEQVGGAPAWMQIVHGANVSNRIKGRRVRLDSFCDVFPYLKHLSESVAESGAEIRRENSVILPMRQAKESLRRIAKTVYYAAMKS</sequence>
<dbReference type="AlphaFoldDB" id="A0A8B6M914"/>
<keyword evidence="1" id="KW-0808">Transferase</keyword>
<protein>
    <submittedName>
        <fullName evidence="1">Putative rhamnosyl transferase</fullName>
    </submittedName>
</protein>
<comment type="caution">
    <text evidence="1">The sequence shown here is derived from an EMBL/GenBank/DDBJ whole genome shotgun (WGS) entry which is preliminary data.</text>
</comment>
<dbReference type="Proteomes" id="UP000485880">
    <property type="component" value="Unassembled WGS sequence"/>
</dbReference>
<evidence type="ECO:0000313" key="1">
    <source>
        <dbReference type="EMBL" id="VTZ51400.1"/>
    </source>
</evidence>
<dbReference type="Pfam" id="PF11316">
    <property type="entry name" value="Rhamno_transf"/>
    <property type="match status" value="1"/>
</dbReference>